<sequence>MPEIALPARRASSSNENGAYTSAKRPRYWVEATARMAQQSCSTSRSANSFLSSRVARSSSSSLTAVAIMNEPPEWGMSRVHPGDSALLCQHGKNHILFKDKNPPLVKIPLGGPECRLLVFVHPRSLLSAGHLPLNMIQQNIDVNGLTQKCSGAQIKERTAAYFHQHDRR</sequence>
<dbReference type="Proteomes" id="UP000255163">
    <property type="component" value="Unassembled WGS sequence"/>
</dbReference>
<organism evidence="2 3">
    <name type="scientific">Enterobacter asburiae</name>
    <dbReference type="NCBI Taxonomy" id="61645"/>
    <lineage>
        <taxon>Bacteria</taxon>
        <taxon>Pseudomonadati</taxon>
        <taxon>Pseudomonadota</taxon>
        <taxon>Gammaproteobacteria</taxon>
        <taxon>Enterobacterales</taxon>
        <taxon>Enterobacteriaceae</taxon>
        <taxon>Enterobacter</taxon>
        <taxon>Enterobacter cloacae complex</taxon>
    </lineage>
</organism>
<name>A0A376FGG2_ENTAS</name>
<dbReference type="EMBL" id="UFYI01000007">
    <property type="protein sequence ID" value="STD25614.1"/>
    <property type="molecule type" value="Genomic_DNA"/>
</dbReference>
<proteinExistence type="predicted"/>
<evidence type="ECO:0000256" key="1">
    <source>
        <dbReference type="SAM" id="MobiDB-lite"/>
    </source>
</evidence>
<gene>
    <name evidence="2" type="ORF">NCTC12123_05131</name>
</gene>
<reference evidence="2 3" key="1">
    <citation type="submission" date="2018-06" db="EMBL/GenBank/DDBJ databases">
        <authorList>
            <consortium name="Pathogen Informatics"/>
            <person name="Doyle S."/>
        </authorList>
    </citation>
    <scope>NUCLEOTIDE SEQUENCE [LARGE SCALE GENOMIC DNA]</scope>
    <source>
        <strain evidence="2 3">NCTC12123</strain>
    </source>
</reference>
<feature type="region of interest" description="Disordered" evidence="1">
    <location>
        <begin position="1"/>
        <end position="20"/>
    </location>
</feature>
<accession>A0A376FGG2</accession>
<evidence type="ECO:0000313" key="3">
    <source>
        <dbReference type="Proteomes" id="UP000255163"/>
    </source>
</evidence>
<evidence type="ECO:0000313" key="2">
    <source>
        <dbReference type="EMBL" id="STD25614.1"/>
    </source>
</evidence>
<protein>
    <submittedName>
        <fullName evidence="2">Uncharacterized protein</fullName>
    </submittedName>
</protein>
<dbReference type="AlphaFoldDB" id="A0A376FGG2"/>
<feature type="compositionally biased region" description="Polar residues" evidence="1">
    <location>
        <begin position="11"/>
        <end position="20"/>
    </location>
</feature>